<feature type="transmembrane region" description="Helical" evidence="1">
    <location>
        <begin position="12"/>
        <end position="36"/>
    </location>
</feature>
<keyword evidence="1" id="KW-1133">Transmembrane helix</keyword>
<feature type="transmembrane region" description="Helical" evidence="1">
    <location>
        <begin position="132"/>
        <end position="149"/>
    </location>
</feature>
<organism evidence="2 3">
    <name type="scientific">Rhodoglobus aureus</name>
    <dbReference type="NCBI Taxonomy" id="191497"/>
    <lineage>
        <taxon>Bacteria</taxon>
        <taxon>Bacillati</taxon>
        <taxon>Actinomycetota</taxon>
        <taxon>Actinomycetes</taxon>
        <taxon>Micrococcales</taxon>
        <taxon>Microbacteriaceae</taxon>
        <taxon>Rhodoglobus</taxon>
    </lineage>
</organism>
<dbReference type="Proteomes" id="UP001500943">
    <property type="component" value="Unassembled WGS sequence"/>
</dbReference>
<dbReference type="EMBL" id="BAAAKW010000017">
    <property type="protein sequence ID" value="GAA1211495.1"/>
    <property type="molecule type" value="Genomic_DNA"/>
</dbReference>
<evidence type="ECO:0000313" key="3">
    <source>
        <dbReference type="Proteomes" id="UP001500943"/>
    </source>
</evidence>
<accession>A0ABN1VJ72</accession>
<reference evidence="2 3" key="1">
    <citation type="journal article" date="2019" name="Int. J. Syst. Evol. Microbiol.">
        <title>The Global Catalogue of Microorganisms (GCM) 10K type strain sequencing project: providing services to taxonomists for standard genome sequencing and annotation.</title>
        <authorList>
            <consortium name="The Broad Institute Genomics Platform"/>
            <consortium name="The Broad Institute Genome Sequencing Center for Infectious Disease"/>
            <person name="Wu L."/>
            <person name="Ma J."/>
        </authorList>
    </citation>
    <scope>NUCLEOTIDE SEQUENCE [LARGE SCALE GENOMIC DNA]</scope>
    <source>
        <strain evidence="2 3">JCM 12762</strain>
    </source>
</reference>
<sequence length="214" mass="22304">MTSAHAEPLPASTAWYVPLARAIPAVALAIAITFSADHSARLGLVTLASFTLVAGTVILTSSLLSPHRGIVRTLSIAQGAVTLATAIAAFVATSGGQAYFVFLLTAFAAITGFIELYLGLRSRGRDASSRDWVFVGSLTALLALIVLLVPPAFSQPYTGPDGVDRELTASIVVVGLLGAYWAILGVYLVIAALSLKWSNKDYVAATAAVQQKED</sequence>
<keyword evidence="1" id="KW-0472">Membrane</keyword>
<feature type="transmembrane region" description="Helical" evidence="1">
    <location>
        <begin position="71"/>
        <end position="92"/>
    </location>
</feature>
<comment type="caution">
    <text evidence="2">The sequence shown here is derived from an EMBL/GenBank/DDBJ whole genome shotgun (WGS) entry which is preliminary data.</text>
</comment>
<dbReference type="RefSeq" id="WP_343923453.1">
    <property type="nucleotide sequence ID" value="NZ_BAAAKW010000017.1"/>
</dbReference>
<feature type="transmembrane region" description="Helical" evidence="1">
    <location>
        <begin position="169"/>
        <end position="190"/>
    </location>
</feature>
<proteinExistence type="predicted"/>
<gene>
    <name evidence="2" type="ORF">GCM10009655_08270</name>
</gene>
<evidence type="ECO:0000313" key="2">
    <source>
        <dbReference type="EMBL" id="GAA1211495.1"/>
    </source>
</evidence>
<name>A0ABN1VJ72_9MICO</name>
<feature type="transmembrane region" description="Helical" evidence="1">
    <location>
        <begin position="42"/>
        <end position="64"/>
    </location>
</feature>
<feature type="transmembrane region" description="Helical" evidence="1">
    <location>
        <begin position="98"/>
        <end position="120"/>
    </location>
</feature>
<evidence type="ECO:0000256" key="1">
    <source>
        <dbReference type="SAM" id="Phobius"/>
    </source>
</evidence>
<keyword evidence="1" id="KW-0812">Transmembrane</keyword>
<protein>
    <submittedName>
        <fullName evidence="2">Uncharacterized protein</fullName>
    </submittedName>
</protein>
<keyword evidence="3" id="KW-1185">Reference proteome</keyword>